<dbReference type="InterPro" id="IPR001296">
    <property type="entry name" value="Glyco_trans_1"/>
</dbReference>
<organism evidence="2 3">
    <name type="scientific">Candidatus Magasanikbacteria bacterium GW2011_GWA2_45_39</name>
    <dbReference type="NCBI Taxonomy" id="1619041"/>
    <lineage>
        <taxon>Bacteria</taxon>
        <taxon>Candidatus Magasanikiibacteriota</taxon>
    </lineage>
</organism>
<comment type="caution">
    <text evidence="2">The sequence shown here is derived from an EMBL/GenBank/DDBJ whole genome shotgun (WGS) entry which is preliminary data.</text>
</comment>
<sequence length="103" mass="11082">MTVVPSLCYENSPTVIFESFAFGVPVLASAIEGVSELIQDGKNGLTFTAGNAEGLAGGLKWFVEHRRQWPEMSVAAEVSLKGLDLASYLDKLVNLCYSEALLV</sequence>
<reference evidence="2 3" key="1">
    <citation type="journal article" date="2015" name="Nature">
        <title>rRNA introns, odd ribosomes, and small enigmatic genomes across a large radiation of phyla.</title>
        <authorList>
            <person name="Brown C.T."/>
            <person name="Hug L.A."/>
            <person name="Thomas B.C."/>
            <person name="Sharon I."/>
            <person name="Castelle C.J."/>
            <person name="Singh A."/>
            <person name="Wilkins M.J."/>
            <person name="Williams K.H."/>
            <person name="Banfield J.F."/>
        </authorList>
    </citation>
    <scope>NUCLEOTIDE SEQUENCE [LARGE SCALE GENOMIC DNA]</scope>
</reference>
<dbReference type="PANTHER" id="PTHR45947">
    <property type="entry name" value="SULFOQUINOVOSYL TRANSFERASE SQD2"/>
    <property type="match status" value="1"/>
</dbReference>
<dbReference type="InterPro" id="IPR050194">
    <property type="entry name" value="Glycosyltransferase_grp1"/>
</dbReference>
<keyword evidence="2" id="KW-0808">Transferase</keyword>
<protein>
    <submittedName>
        <fullName evidence="2">Putative glycosyltransferase</fullName>
    </submittedName>
</protein>
<dbReference type="EMBL" id="LCKX01000001">
    <property type="protein sequence ID" value="KKU08285.1"/>
    <property type="molecule type" value="Genomic_DNA"/>
</dbReference>
<evidence type="ECO:0000259" key="1">
    <source>
        <dbReference type="Pfam" id="PF00534"/>
    </source>
</evidence>
<dbReference type="Gene3D" id="3.40.50.2000">
    <property type="entry name" value="Glycogen Phosphorylase B"/>
    <property type="match status" value="1"/>
</dbReference>
<dbReference type="Pfam" id="PF00534">
    <property type="entry name" value="Glycos_transf_1"/>
    <property type="match status" value="1"/>
</dbReference>
<dbReference type="GO" id="GO:0016757">
    <property type="term" value="F:glycosyltransferase activity"/>
    <property type="evidence" value="ECO:0007669"/>
    <property type="project" value="InterPro"/>
</dbReference>
<dbReference type="Proteomes" id="UP000033999">
    <property type="component" value="Unassembled WGS sequence"/>
</dbReference>
<dbReference type="AlphaFoldDB" id="A0A0G1QHY9"/>
<accession>A0A0G1QHY9</accession>
<name>A0A0G1QHY9_9BACT</name>
<evidence type="ECO:0000313" key="3">
    <source>
        <dbReference type="Proteomes" id="UP000033999"/>
    </source>
</evidence>
<feature type="domain" description="Glycosyl transferase family 1" evidence="1">
    <location>
        <begin position="2"/>
        <end position="66"/>
    </location>
</feature>
<gene>
    <name evidence="2" type="ORF">UX10_C0001G0044</name>
</gene>
<dbReference type="PANTHER" id="PTHR45947:SF3">
    <property type="entry name" value="SULFOQUINOVOSYL TRANSFERASE SQD2"/>
    <property type="match status" value="1"/>
</dbReference>
<evidence type="ECO:0000313" key="2">
    <source>
        <dbReference type="EMBL" id="KKU08285.1"/>
    </source>
</evidence>
<dbReference type="SUPFAM" id="SSF53756">
    <property type="entry name" value="UDP-Glycosyltransferase/glycogen phosphorylase"/>
    <property type="match status" value="1"/>
</dbReference>
<proteinExistence type="predicted"/>